<sequence>MPARAATVHIPLAKKNAVAPAVADIVSTRKSRREAPAEDRHSLSPAAKTSRNATAMSKVRTWTQTMALLSAKYCTSDEADSLHEGSGSPGPPDSGMGARYSTAGMTPAHPARRPSQPLVMTASSIERGSLRARGQRPRWGPDRDVAALLGEHPHCLMLNHKPTPARSQRGRKPRGQPRDDRAHQAVLEADPARTGTVSPAQAGTAASGTATELQARGPDGWSWQDSLRLSRGGGSRCPVRGAGRSAGAPRWP</sequence>
<feature type="region of interest" description="Disordered" evidence="1">
    <location>
        <begin position="18"/>
        <end position="58"/>
    </location>
</feature>
<feature type="region of interest" description="Disordered" evidence="1">
    <location>
        <begin position="79"/>
        <end position="116"/>
    </location>
</feature>
<feature type="compositionally biased region" description="Basic and acidic residues" evidence="1">
    <location>
        <begin position="33"/>
        <end position="42"/>
    </location>
</feature>
<protein>
    <submittedName>
        <fullName evidence="2">Uncharacterized protein</fullName>
    </submittedName>
</protein>
<name>A0A7W8B3X1_STRST</name>
<accession>A0A7W8B3X1</accession>
<dbReference type="AlphaFoldDB" id="A0A7W8B3X1"/>
<comment type="caution">
    <text evidence="2">The sequence shown here is derived from an EMBL/GenBank/DDBJ whole genome shotgun (WGS) entry which is preliminary data.</text>
</comment>
<keyword evidence="3" id="KW-1185">Reference proteome</keyword>
<reference evidence="2 3" key="1">
    <citation type="submission" date="2020-08" db="EMBL/GenBank/DDBJ databases">
        <title>Genomic Encyclopedia of Type Strains, Phase III (KMG-III): the genomes of soil and plant-associated and newly described type strains.</title>
        <authorList>
            <person name="Whitman W."/>
        </authorList>
    </citation>
    <scope>NUCLEOTIDE SEQUENCE [LARGE SCALE GENOMIC DNA]</scope>
    <source>
        <strain evidence="2 3">CECT 3146</strain>
    </source>
</reference>
<dbReference type="EMBL" id="JACHJD010000045">
    <property type="protein sequence ID" value="MBB5109890.1"/>
    <property type="molecule type" value="Genomic_DNA"/>
</dbReference>
<gene>
    <name evidence="2" type="ORF">FHS40_009020</name>
</gene>
<evidence type="ECO:0000313" key="3">
    <source>
        <dbReference type="Proteomes" id="UP000549009"/>
    </source>
</evidence>
<feature type="compositionally biased region" description="Low complexity" evidence="1">
    <location>
        <begin position="200"/>
        <end position="211"/>
    </location>
</feature>
<feature type="compositionally biased region" description="Polar residues" evidence="1">
    <location>
        <begin position="47"/>
        <end position="58"/>
    </location>
</feature>
<evidence type="ECO:0000256" key="1">
    <source>
        <dbReference type="SAM" id="MobiDB-lite"/>
    </source>
</evidence>
<evidence type="ECO:0000313" key="2">
    <source>
        <dbReference type="EMBL" id="MBB5109890.1"/>
    </source>
</evidence>
<organism evidence="2 3">
    <name type="scientific">Streptomyces spectabilis</name>
    <dbReference type="NCBI Taxonomy" id="68270"/>
    <lineage>
        <taxon>Bacteria</taxon>
        <taxon>Bacillati</taxon>
        <taxon>Actinomycetota</taxon>
        <taxon>Actinomycetes</taxon>
        <taxon>Kitasatosporales</taxon>
        <taxon>Streptomycetaceae</taxon>
        <taxon>Streptomyces</taxon>
    </lineage>
</organism>
<feature type="region of interest" description="Disordered" evidence="1">
    <location>
        <begin position="158"/>
        <end position="252"/>
    </location>
</feature>
<proteinExistence type="predicted"/>
<dbReference type="Proteomes" id="UP000549009">
    <property type="component" value="Unassembled WGS sequence"/>
</dbReference>